<organism evidence="5 6">
    <name type="scientific">Falsochrobactrum ovis</name>
    <dbReference type="NCBI Taxonomy" id="1293442"/>
    <lineage>
        <taxon>Bacteria</taxon>
        <taxon>Pseudomonadati</taxon>
        <taxon>Pseudomonadota</taxon>
        <taxon>Alphaproteobacteria</taxon>
        <taxon>Hyphomicrobiales</taxon>
        <taxon>Brucellaceae</taxon>
        <taxon>Falsochrobactrum</taxon>
    </lineage>
</organism>
<dbReference type="Gene3D" id="1.10.287.470">
    <property type="entry name" value="Helix hairpin bin"/>
    <property type="match status" value="1"/>
</dbReference>
<evidence type="ECO:0000259" key="3">
    <source>
        <dbReference type="Pfam" id="PF25917"/>
    </source>
</evidence>
<feature type="transmembrane region" description="Helical" evidence="2">
    <location>
        <begin position="7"/>
        <end position="28"/>
    </location>
</feature>
<dbReference type="RefSeq" id="WP_111575779.1">
    <property type="nucleotide sequence ID" value="NZ_JBHEEY010000006.1"/>
</dbReference>
<evidence type="ECO:0000313" key="6">
    <source>
        <dbReference type="Proteomes" id="UP000249453"/>
    </source>
</evidence>
<feature type="domain" description="p-hydroxybenzoic acid efflux pump subunit AaeA-like beta-barrel" evidence="4">
    <location>
        <begin position="243"/>
        <end position="338"/>
    </location>
</feature>
<proteinExistence type="predicted"/>
<evidence type="ECO:0000256" key="1">
    <source>
        <dbReference type="SAM" id="Coils"/>
    </source>
</evidence>
<dbReference type="SUPFAM" id="SSF111369">
    <property type="entry name" value="HlyD-like secretion proteins"/>
    <property type="match status" value="2"/>
</dbReference>
<keyword evidence="2" id="KW-1133">Transmembrane helix</keyword>
<dbReference type="PANTHER" id="PTHR30367">
    <property type="entry name" value="P-HYDROXYBENZOIC ACID EFFLUX PUMP SUBUNIT AAEA-RELATED"/>
    <property type="match status" value="1"/>
</dbReference>
<dbReference type="AlphaFoldDB" id="A0A364JTT6"/>
<name>A0A364JTT6_9HYPH</name>
<dbReference type="OrthoDB" id="9816569at2"/>
<dbReference type="Gene3D" id="2.40.30.170">
    <property type="match status" value="1"/>
</dbReference>
<dbReference type="Pfam" id="PF25917">
    <property type="entry name" value="BSH_RND"/>
    <property type="match status" value="1"/>
</dbReference>
<dbReference type="EMBL" id="QLMK01000010">
    <property type="protein sequence ID" value="RAK27328.1"/>
    <property type="molecule type" value="Genomic_DNA"/>
</dbReference>
<evidence type="ECO:0000259" key="4">
    <source>
        <dbReference type="Pfam" id="PF25963"/>
    </source>
</evidence>
<dbReference type="InterPro" id="IPR058634">
    <property type="entry name" value="AaeA-lik-b-barrel"/>
</dbReference>
<keyword evidence="2" id="KW-0812">Transmembrane</keyword>
<dbReference type="PANTHER" id="PTHR30367:SF1">
    <property type="entry name" value="MULTIDRUG RESISTANCE PROTEIN MDTN"/>
    <property type="match status" value="1"/>
</dbReference>
<dbReference type="NCBIfam" id="NF007785">
    <property type="entry name" value="PRK10476.1"/>
    <property type="match status" value="1"/>
</dbReference>
<keyword evidence="6" id="KW-1185">Reference proteome</keyword>
<reference evidence="5 6" key="1">
    <citation type="submission" date="2018-06" db="EMBL/GenBank/DDBJ databases">
        <title>Genomic Encyclopedia of Type Strains, Phase IV (KMG-IV): sequencing the most valuable type-strain genomes for metagenomic binning, comparative biology and taxonomic classification.</title>
        <authorList>
            <person name="Goeker M."/>
        </authorList>
    </citation>
    <scope>NUCLEOTIDE SEQUENCE [LARGE SCALE GENOMIC DNA]</scope>
    <source>
        <strain evidence="5 6">DSM 26720</strain>
    </source>
</reference>
<gene>
    <name evidence="5" type="ORF">C7374_11047</name>
</gene>
<dbReference type="Gene3D" id="2.40.50.100">
    <property type="match status" value="1"/>
</dbReference>
<evidence type="ECO:0000256" key="2">
    <source>
        <dbReference type="SAM" id="Phobius"/>
    </source>
</evidence>
<keyword evidence="1" id="KW-0175">Coiled coil</keyword>
<dbReference type="InterPro" id="IPR050393">
    <property type="entry name" value="MFP_Efflux_Pump"/>
</dbReference>
<keyword evidence="2" id="KW-0472">Membrane</keyword>
<feature type="coiled-coil region" evidence="1">
    <location>
        <begin position="86"/>
        <end position="134"/>
    </location>
</feature>
<dbReference type="InterPro" id="IPR058625">
    <property type="entry name" value="MdtA-like_BSH"/>
</dbReference>
<feature type="domain" description="Multidrug resistance protein MdtA-like barrel-sandwich hybrid" evidence="3">
    <location>
        <begin position="48"/>
        <end position="238"/>
    </location>
</feature>
<sequence>MNKTKSRIMVALPVLIIAAAVFLGWNYFKRADTNLLSSDASLTAAITHISASVPGRITQIFVAENDAVTKGQLLFSLDPEPYRLLVVQAEADLKAAEALYETQKRNIAAEQANADIANKQIERARVNLDLAEKSLERLLPMQSKGYVTDQQIQDARTLKLDAEVSLQQAVQQNKAADLLVNSPDAALALVEARKAALDIAKRNLEHTKVYAPHNGRVVGLQVSSGEFIVTGESIFTLVNTDQWYATALYREGELKNIAVGSCAIVYVMADQSIAIKGRVQGIGWGVSSESSINIPRSLPYVPKELDWVRVAQRFPVRIELFDPPENLMRAGASASTVVEHDTNC</sequence>
<dbReference type="Pfam" id="PF25963">
    <property type="entry name" value="Beta-barrel_AAEA"/>
    <property type="match status" value="1"/>
</dbReference>
<dbReference type="Proteomes" id="UP000249453">
    <property type="component" value="Unassembled WGS sequence"/>
</dbReference>
<comment type="caution">
    <text evidence="5">The sequence shown here is derived from an EMBL/GenBank/DDBJ whole genome shotgun (WGS) entry which is preliminary data.</text>
</comment>
<evidence type="ECO:0000313" key="5">
    <source>
        <dbReference type="EMBL" id="RAK27328.1"/>
    </source>
</evidence>
<accession>A0A364JTT6</accession>
<protein>
    <submittedName>
        <fullName evidence="5">Multidrug efflux system membrane fusion protein</fullName>
    </submittedName>
</protein>